<dbReference type="PRINTS" id="PR00032">
    <property type="entry name" value="HTHARAC"/>
</dbReference>
<keyword evidence="2" id="KW-0238">DNA-binding</keyword>
<sequence>MDVTAPSAARDGFDIFRRAWEGQTGEWLPLPPLEPLGPDGFRVRVRASKVHDAVIADLYGESITGGTRGASHQLDDRVLVHVMQRGNWRFVRSRDQVEDTVPAGRFIARHNGPPVRFEVQPRTRAKVLILPAAPLRPLIGDRATVGSVESAEVRLLMAYVGIVETTLNDLSSAGVQAARASLLELVKGVLVQAFDDSEPRLAPALAQAAKDIVDSRLIDPELSPAALARELRVSVRTLYRAFAATEESVTSYIRRRRLEQAKLELAAPVGRPSISELAAHWRFADSSHFIRAFRKQYGQTPTDYARSTRQTDR</sequence>
<accession>A0A7G1PEW9</accession>
<proteinExistence type="predicted"/>
<dbReference type="PROSITE" id="PS01124">
    <property type="entry name" value="HTH_ARAC_FAMILY_2"/>
    <property type="match status" value="1"/>
</dbReference>
<dbReference type="GO" id="GO:0003700">
    <property type="term" value="F:DNA-binding transcription factor activity"/>
    <property type="evidence" value="ECO:0007669"/>
    <property type="project" value="InterPro"/>
</dbReference>
<dbReference type="Gene3D" id="1.10.10.60">
    <property type="entry name" value="Homeodomain-like"/>
    <property type="match status" value="1"/>
</dbReference>
<organism evidence="5 6">
    <name type="scientific">Streptomyces aurantiacus</name>
    <dbReference type="NCBI Taxonomy" id="47760"/>
    <lineage>
        <taxon>Bacteria</taxon>
        <taxon>Bacillati</taxon>
        <taxon>Actinomycetota</taxon>
        <taxon>Actinomycetes</taxon>
        <taxon>Kitasatosporales</taxon>
        <taxon>Streptomycetaceae</taxon>
        <taxon>Streptomyces</taxon>
        <taxon>Streptomyces aurantiacus group</taxon>
    </lineage>
</organism>
<evidence type="ECO:0000256" key="3">
    <source>
        <dbReference type="ARBA" id="ARBA00023163"/>
    </source>
</evidence>
<dbReference type="GO" id="GO:0043565">
    <property type="term" value="F:sequence-specific DNA binding"/>
    <property type="evidence" value="ECO:0007669"/>
    <property type="project" value="InterPro"/>
</dbReference>
<dbReference type="SMART" id="SM00342">
    <property type="entry name" value="HTH_ARAC"/>
    <property type="match status" value="1"/>
</dbReference>
<evidence type="ECO:0000259" key="4">
    <source>
        <dbReference type="PROSITE" id="PS01124"/>
    </source>
</evidence>
<dbReference type="AlphaFoldDB" id="A0A7G1PEW9"/>
<dbReference type="Proteomes" id="UP000516444">
    <property type="component" value="Chromosome"/>
</dbReference>
<feature type="domain" description="HTH araC/xylS-type" evidence="4">
    <location>
        <begin position="207"/>
        <end position="307"/>
    </location>
</feature>
<dbReference type="InterPro" id="IPR018062">
    <property type="entry name" value="HTH_AraC-typ_CS"/>
</dbReference>
<evidence type="ECO:0000313" key="6">
    <source>
        <dbReference type="Proteomes" id="UP000516444"/>
    </source>
</evidence>
<dbReference type="PANTHER" id="PTHR46796">
    <property type="entry name" value="HTH-TYPE TRANSCRIPTIONAL ACTIVATOR RHAS-RELATED"/>
    <property type="match status" value="1"/>
</dbReference>
<dbReference type="PANTHER" id="PTHR46796:SF6">
    <property type="entry name" value="ARAC SUBFAMILY"/>
    <property type="match status" value="1"/>
</dbReference>
<dbReference type="PROSITE" id="PS00041">
    <property type="entry name" value="HTH_ARAC_FAMILY_1"/>
    <property type="match status" value="1"/>
</dbReference>
<keyword evidence="1" id="KW-0805">Transcription regulation</keyword>
<dbReference type="InterPro" id="IPR050204">
    <property type="entry name" value="AraC_XylS_family_regulators"/>
</dbReference>
<reference evidence="5 6" key="1">
    <citation type="journal article" date="2014" name="Int. J. Syst. Evol. Microbiol.">
        <title>Complete genome sequence of Corynebacterium casei LMG S-19264T (=DSM 44701T), isolated from a smear-ripened cheese.</title>
        <authorList>
            <consortium name="US DOE Joint Genome Institute (JGI-PGF)"/>
            <person name="Walter F."/>
            <person name="Albersmeier A."/>
            <person name="Kalinowski J."/>
            <person name="Ruckert C."/>
        </authorList>
    </citation>
    <scope>NUCLEOTIDE SEQUENCE [LARGE SCALE GENOMIC DNA]</scope>
    <source>
        <strain evidence="5 6">JCM 4677</strain>
    </source>
</reference>
<dbReference type="SUPFAM" id="SSF46689">
    <property type="entry name" value="Homeodomain-like"/>
    <property type="match status" value="1"/>
</dbReference>
<evidence type="ECO:0000313" key="5">
    <source>
        <dbReference type="EMBL" id="BCL33121.1"/>
    </source>
</evidence>
<dbReference type="Pfam" id="PF12833">
    <property type="entry name" value="HTH_18"/>
    <property type="match status" value="1"/>
</dbReference>
<evidence type="ECO:0000256" key="1">
    <source>
        <dbReference type="ARBA" id="ARBA00023015"/>
    </source>
</evidence>
<dbReference type="EMBL" id="AP023440">
    <property type="protein sequence ID" value="BCL33121.1"/>
    <property type="molecule type" value="Genomic_DNA"/>
</dbReference>
<protein>
    <submittedName>
        <fullName evidence="5">Transcriptional regulator</fullName>
    </submittedName>
</protein>
<dbReference type="InterPro" id="IPR020449">
    <property type="entry name" value="Tscrpt_reg_AraC-type_HTH"/>
</dbReference>
<keyword evidence="3" id="KW-0804">Transcription</keyword>
<keyword evidence="6" id="KW-1185">Reference proteome</keyword>
<dbReference type="InterPro" id="IPR018060">
    <property type="entry name" value="HTH_AraC"/>
</dbReference>
<dbReference type="InterPro" id="IPR009057">
    <property type="entry name" value="Homeodomain-like_sf"/>
</dbReference>
<evidence type="ECO:0000256" key="2">
    <source>
        <dbReference type="ARBA" id="ARBA00023125"/>
    </source>
</evidence>
<name>A0A7G1PEW9_9ACTN</name>
<gene>
    <name evidence="5" type="ORF">GCM10017557_79800</name>
</gene>
<dbReference type="KEGG" id="sgm:GCM10017557_79800"/>